<reference evidence="1" key="1">
    <citation type="journal article" date="2015" name="Nature">
        <title>Complex archaea that bridge the gap between prokaryotes and eukaryotes.</title>
        <authorList>
            <person name="Spang A."/>
            <person name="Saw J.H."/>
            <person name="Jorgensen S.L."/>
            <person name="Zaremba-Niedzwiedzka K."/>
            <person name="Martijn J."/>
            <person name="Lind A.E."/>
            <person name="van Eijk R."/>
            <person name="Schleper C."/>
            <person name="Guy L."/>
            <person name="Ettema T.J."/>
        </authorList>
    </citation>
    <scope>NUCLEOTIDE SEQUENCE</scope>
</reference>
<comment type="caution">
    <text evidence="1">The sequence shown here is derived from an EMBL/GenBank/DDBJ whole genome shotgun (WGS) entry which is preliminary data.</text>
</comment>
<gene>
    <name evidence="1" type="ORF">LCGC14_0387910</name>
</gene>
<sequence length="62" mass="7063">MQNVNCLKCNWKGSSVDTLKQWFPTDTGHKDYDAITQELLMICPECKVGVCVENKAKRTKKS</sequence>
<proteinExistence type="predicted"/>
<dbReference type="EMBL" id="LAZR01000321">
    <property type="protein sequence ID" value="KKN74749.1"/>
    <property type="molecule type" value="Genomic_DNA"/>
</dbReference>
<protein>
    <submittedName>
        <fullName evidence="1">Uncharacterized protein</fullName>
    </submittedName>
</protein>
<evidence type="ECO:0000313" key="1">
    <source>
        <dbReference type="EMBL" id="KKN74749.1"/>
    </source>
</evidence>
<accession>A0A0F9T686</accession>
<organism evidence="1">
    <name type="scientific">marine sediment metagenome</name>
    <dbReference type="NCBI Taxonomy" id="412755"/>
    <lineage>
        <taxon>unclassified sequences</taxon>
        <taxon>metagenomes</taxon>
        <taxon>ecological metagenomes</taxon>
    </lineage>
</organism>
<name>A0A0F9T686_9ZZZZ</name>
<dbReference type="AlphaFoldDB" id="A0A0F9T686"/>